<evidence type="ECO:0000313" key="1">
    <source>
        <dbReference type="EMBL" id="TBO27713.1"/>
    </source>
</evidence>
<name>A0A4Q9H229_9BURK</name>
<dbReference type="AlphaFoldDB" id="A0A4Q9H229"/>
<dbReference type="Gene3D" id="3.40.50.720">
    <property type="entry name" value="NAD(P)-binding Rossmann-like Domain"/>
    <property type="match status" value="1"/>
</dbReference>
<gene>
    <name evidence="1" type="ORF">EYS42_16545</name>
</gene>
<dbReference type="OrthoDB" id="8857578at2"/>
<dbReference type="RefSeq" id="WP_130969309.1">
    <property type="nucleotide sequence ID" value="NZ_SIXI01000009.1"/>
</dbReference>
<proteinExistence type="predicted"/>
<dbReference type="Proteomes" id="UP000292120">
    <property type="component" value="Unassembled WGS sequence"/>
</dbReference>
<sequence>MSLDPMLALQANQRPLPDALAPVGHWRRAGVLLLGGGGTLGAAVLQRLLGAGGFAQVNVRVTQPLAARPRGLHDCVLPEGGDWADLRTSAAVAVMVFDVAKAREGAIWMPQPDDVLPAARRLKALSVRCLVLVMPHAPHRLPAALREGLWGMDEQALVTMGFEHLVLLRPAAGASGSAGPARTPGWQGWGERLAGWMLSNLRFMVPTRQLPVRPDSIAALVVALVHALEKQTPAEGAGASRTWVVPAETVWAAAQPEGLHRTVQALVQFNSGGCDAA</sequence>
<evidence type="ECO:0000313" key="2">
    <source>
        <dbReference type="Proteomes" id="UP000292120"/>
    </source>
</evidence>
<protein>
    <submittedName>
        <fullName evidence="1">Uncharacterized protein</fullName>
    </submittedName>
</protein>
<dbReference type="EMBL" id="SIXI01000009">
    <property type="protein sequence ID" value="TBO27713.1"/>
    <property type="molecule type" value="Genomic_DNA"/>
</dbReference>
<organism evidence="1 2">
    <name type="scientific">Aquabacterium lacunae</name>
    <dbReference type="NCBI Taxonomy" id="2528630"/>
    <lineage>
        <taxon>Bacteria</taxon>
        <taxon>Pseudomonadati</taxon>
        <taxon>Pseudomonadota</taxon>
        <taxon>Betaproteobacteria</taxon>
        <taxon>Burkholderiales</taxon>
        <taxon>Aquabacterium</taxon>
    </lineage>
</organism>
<accession>A0A4Q9H229</accession>
<reference evidence="1 2" key="1">
    <citation type="submission" date="2019-02" db="EMBL/GenBank/DDBJ databases">
        <title>Aquabacterium sp. strain KMB7.</title>
        <authorList>
            <person name="Chen W.-M."/>
        </authorList>
    </citation>
    <scope>NUCLEOTIDE SEQUENCE [LARGE SCALE GENOMIC DNA]</scope>
    <source>
        <strain evidence="1 2">KMB7</strain>
    </source>
</reference>
<comment type="caution">
    <text evidence="1">The sequence shown here is derived from an EMBL/GenBank/DDBJ whole genome shotgun (WGS) entry which is preliminary data.</text>
</comment>
<keyword evidence="2" id="KW-1185">Reference proteome</keyword>